<keyword evidence="3" id="KW-1185">Reference proteome</keyword>
<proteinExistence type="predicted"/>
<dbReference type="Pfam" id="PF17775">
    <property type="entry name" value="YchJ_M-like"/>
    <property type="match status" value="1"/>
</dbReference>
<dbReference type="InterPro" id="IPR004027">
    <property type="entry name" value="SEC_C_motif"/>
</dbReference>
<evidence type="ECO:0000259" key="1">
    <source>
        <dbReference type="Pfam" id="PF17775"/>
    </source>
</evidence>
<dbReference type="Proteomes" id="UP001319883">
    <property type="component" value="Unassembled WGS sequence"/>
</dbReference>
<sequence length="159" mass="17489">MLANVARSSACPCGSRHPFGDCCAPVLDDAHRAGHPEALMRARFCGFVTGAAEFLHATWDPVHRPALETLRDPGPRWCRLDVAHSHAEGDRGEVHFTAIGRESGHFFTLSETSRFRFDASLAHWLYVDGDATWQRLDTGRNAPCPCGSGLKAKRCCARD</sequence>
<gene>
    <name evidence="2" type="ORF">KGQ91_12210</name>
</gene>
<dbReference type="Pfam" id="PF02810">
    <property type="entry name" value="SEC-C"/>
    <property type="match status" value="2"/>
</dbReference>
<dbReference type="EMBL" id="JAGXFD010000001">
    <property type="protein sequence ID" value="MBZ9568433.1"/>
    <property type="molecule type" value="Genomic_DNA"/>
</dbReference>
<comment type="caution">
    <text evidence="2">The sequence shown here is derived from an EMBL/GenBank/DDBJ whole genome shotgun (WGS) entry which is preliminary data.</text>
</comment>
<feature type="domain" description="YchJ-like middle NTF2-like" evidence="1">
    <location>
        <begin position="36"/>
        <end position="129"/>
    </location>
</feature>
<accession>A0ABS7X1Y7</accession>
<dbReference type="SUPFAM" id="SSF54427">
    <property type="entry name" value="NTF2-like"/>
    <property type="match status" value="1"/>
</dbReference>
<evidence type="ECO:0000313" key="3">
    <source>
        <dbReference type="Proteomes" id="UP001319883"/>
    </source>
</evidence>
<dbReference type="PANTHER" id="PTHR33747">
    <property type="entry name" value="UPF0225 PROTEIN SCO1677"/>
    <property type="match status" value="1"/>
</dbReference>
<dbReference type="InterPro" id="IPR048469">
    <property type="entry name" value="YchJ-like_M"/>
</dbReference>
<dbReference type="PANTHER" id="PTHR33747:SF1">
    <property type="entry name" value="ADENYLATE CYCLASE-ASSOCIATED CAP C-TERMINAL DOMAIN-CONTAINING PROTEIN"/>
    <property type="match status" value="1"/>
</dbReference>
<organism evidence="2 3">
    <name type="scientific">Modicisalibacter tunisiensis</name>
    <dbReference type="NCBI Taxonomy" id="390637"/>
    <lineage>
        <taxon>Bacteria</taxon>
        <taxon>Pseudomonadati</taxon>
        <taxon>Pseudomonadota</taxon>
        <taxon>Gammaproteobacteria</taxon>
        <taxon>Oceanospirillales</taxon>
        <taxon>Halomonadaceae</taxon>
        <taxon>Modicisalibacter</taxon>
    </lineage>
</organism>
<dbReference type="SUPFAM" id="SSF103642">
    <property type="entry name" value="Sec-C motif"/>
    <property type="match status" value="1"/>
</dbReference>
<name>A0ABS7X1Y7_9GAMM</name>
<evidence type="ECO:0000313" key="2">
    <source>
        <dbReference type="EMBL" id="MBZ9568433.1"/>
    </source>
</evidence>
<reference evidence="2 3" key="1">
    <citation type="submission" date="2021-05" db="EMBL/GenBank/DDBJ databases">
        <title>Petroleum and Energy Research Collection (APPE): ex situ preservation of microbial diversity associated with the oil industry and exploitation of its biotechnological potential.</title>
        <authorList>
            <person name="Paixao C.T.M."/>
            <person name="Gomes M.B."/>
            <person name="Oliveira V.M."/>
        </authorList>
    </citation>
    <scope>NUCLEOTIDE SEQUENCE [LARGE SCALE GENOMIC DNA]</scope>
    <source>
        <strain evidence="2 3">LIT2</strain>
    </source>
</reference>
<protein>
    <submittedName>
        <fullName evidence="2">SEC-C domain-containing protein</fullName>
    </submittedName>
</protein>
<dbReference type="Gene3D" id="3.10.450.50">
    <property type="match status" value="1"/>
</dbReference>
<dbReference type="InterPro" id="IPR032710">
    <property type="entry name" value="NTF2-like_dom_sf"/>
</dbReference>